<sequence>MLIFFTIIDCSALTGLERERRDIFRRCLALLLFWKKSRNYSQIKCPNRTKIIF</sequence>
<dbReference type="Proteomes" id="UP000095283">
    <property type="component" value="Unplaced"/>
</dbReference>
<reference evidence="2" key="1">
    <citation type="submission" date="2016-11" db="UniProtKB">
        <authorList>
            <consortium name="WormBaseParasite"/>
        </authorList>
    </citation>
    <scope>IDENTIFICATION</scope>
</reference>
<accession>A0A1I7WFY8</accession>
<evidence type="ECO:0000313" key="1">
    <source>
        <dbReference type="Proteomes" id="UP000095283"/>
    </source>
</evidence>
<keyword evidence="1" id="KW-1185">Reference proteome</keyword>
<organism evidence="1 2">
    <name type="scientific">Heterorhabditis bacteriophora</name>
    <name type="common">Entomopathogenic nematode worm</name>
    <dbReference type="NCBI Taxonomy" id="37862"/>
    <lineage>
        <taxon>Eukaryota</taxon>
        <taxon>Metazoa</taxon>
        <taxon>Ecdysozoa</taxon>
        <taxon>Nematoda</taxon>
        <taxon>Chromadorea</taxon>
        <taxon>Rhabditida</taxon>
        <taxon>Rhabditina</taxon>
        <taxon>Rhabditomorpha</taxon>
        <taxon>Strongyloidea</taxon>
        <taxon>Heterorhabditidae</taxon>
        <taxon>Heterorhabditis</taxon>
    </lineage>
</organism>
<name>A0A1I7WFY8_HETBA</name>
<evidence type="ECO:0000313" key="2">
    <source>
        <dbReference type="WBParaSite" id="Hba_03898"/>
    </source>
</evidence>
<dbReference type="WBParaSite" id="Hba_03898">
    <property type="protein sequence ID" value="Hba_03898"/>
    <property type="gene ID" value="Hba_03898"/>
</dbReference>
<proteinExistence type="predicted"/>
<protein>
    <submittedName>
        <fullName evidence="2">Uncharacterized protein</fullName>
    </submittedName>
</protein>
<dbReference type="AlphaFoldDB" id="A0A1I7WFY8"/>